<dbReference type="CDD" id="cd01852">
    <property type="entry name" value="AIG1"/>
    <property type="match status" value="1"/>
</dbReference>
<dbReference type="InterPro" id="IPR027417">
    <property type="entry name" value="P-loop_NTPase"/>
</dbReference>
<proteinExistence type="inferred from homology"/>
<feature type="compositionally biased region" description="Basic and acidic residues" evidence="17">
    <location>
        <begin position="17"/>
        <end position="26"/>
    </location>
</feature>
<dbReference type="SUPFAM" id="SSF52540">
    <property type="entry name" value="P-loop containing nucleoside triphosphate hydrolases"/>
    <property type="match status" value="2"/>
</dbReference>
<keyword evidence="9" id="KW-0256">Endoplasmic reticulum</keyword>
<evidence type="ECO:0000313" key="20">
    <source>
        <dbReference type="Proteomes" id="UP000694389"/>
    </source>
</evidence>
<dbReference type="InterPro" id="IPR045058">
    <property type="entry name" value="GIMA/IAN/Toc"/>
</dbReference>
<dbReference type="Gene3D" id="3.40.50.300">
    <property type="entry name" value="P-loop containing nucleotide triphosphate hydrolases"/>
    <property type="match status" value="2"/>
</dbReference>
<accession>A0A8P4KMD7</accession>
<keyword evidence="11" id="KW-0496">Mitochondrion</keyword>
<keyword evidence="7" id="KW-0677">Repeat</keyword>
<evidence type="ECO:0000256" key="9">
    <source>
        <dbReference type="ARBA" id="ARBA00022824"/>
    </source>
</evidence>
<keyword evidence="10" id="KW-0333">Golgi apparatus</keyword>
<dbReference type="PANTHER" id="PTHR10903">
    <property type="entry name" value="GTPASE, IMAP FAMILY MEMBER-RELATED"/>
    <property type="match status" value="1"/>
</dbReference>
<feature type="region of interest" description="Disordered" evidence="17">
    <location>
        <begin position="1"/>
        <end position="26"/>
    </location>
</feature>
<dbReference type="GeneTree" id="ENSGT00940000164100"/>
<dbReference type="InterPro" id="IPR006703">
    <property type="entry name" value="G_AIG1"/>
</dbReference>
<evidence type="ECO:0000256" key="14">
    <source>
        <dbReference type="ARBA" id="ARBA00073539"/>
    </source>
</evidence>
<organism evidence="19 20">
    <name type="scientific">Dicentrarchus labrax</name>
    <name type="common">European seabass</name>
    <name type="synonym">Morone labrax</name>
    <dbReference type="NCBI Taxonomy" id="13489"/>
    <lineage>
        <taxon>Eukaryota</taxon>
        <taxon>Metazoa</taxon>
        <taxon>Chordata</taxon>
        <taxon>Craniata</taxon>
        <taxon>Vertebrata</taxon>
        <taxon>Euteleostomi</taxon>
        <taxon>Actinopterygii</taxon>
        <taxon>Neopterygii</taxon>
        <taxon>Teleostei</taxon>
        <taxon>Neoteleostei</taxon>
        <taxon>Acanthomorphata</taxon>
        <taxon>Eupercaria</taxon>
        <taxon>Moronidae</taxon>
        <taxon>Dicentrarchus</taxon>
    </lineage>
</organism>
<keyword evidence="12" id="KW-0342">GTP-binding</keyword>
<dbReference type="Pfam" id="PF04548">
    <property type="entry name" value="AIG1"/>
    <property type="match status" value="2"/>
</dbReference>
<feature type="domain" description="AIG1-type G" evidence="18">
    <location>
        <begin position="49"/>
        <end position="235"/>
    </location>
</feature>
<keyword evidence="8" id="KW-0547">Nucleotide-binding</keyword>
<evidence type="ECO:0000256" key="3">
    <source>
        <dbReference type="ARBA" id="ARBA00004514"/>
    </source>
</evidence>
<dbReference type="GO" id="GO:0005525">
    <property type="term" value="F:GTP binding"/>
    <property type="evidence" value="ECO:0007669"/>
    <property type="project" value="UniProtKB-KW"/>
</dbReference>
<dbReference type="AlphaFoldDB" id="A0A8P4KMD7"/>
<sequence>MMEDLQPLTAAATPTEDVEHLKSHDSMRLPPEMSEVVVSSIRSGSDHIKPALNLVLCGRRGAGKTSAAKAILSLTELHSAANSCVKNQGEVCGHWVSVVELPALYGKPQDTVMKESLKSMTLCKGVHAFILVLPVGSLTDEDKGELETIKSTFTTTVNDFTMILFTVESDHTDPAVDTFLKENKGIQELCKSCGGRYIVLNIKDKQQIPQLLDYVEKMSVANSRCFTKDLFTRAQMEKRVEQEYVNARLKAELHEVKQRNEIGIDENPSRECLRMVLIGKTGSGKNSTANTILGKKHFKPRIVPKPANTSCEKAKGEIDGRPVLVVNTPGLLDTPLTNEEIQQELLKCISMLAPGPHAFILVLQMGNIRKEETDSVELIKKVFGKKSGDFIIVIFTRGDALDDRSVDSYIEDCDDFVKQLIKDCGNRFHVFNNKDHTDRTQVRELVNKIEDMVKENGGSCYDTELLEREVMEKEQMESLSVNTSQHEEMKQVISELKATISKLEQGEHNRLKLEEELKKRIEEMEEKKRKHGEKSQCFIL</sequence>
<evidence type="ECO:0000256" key="1">
    <source>
        <dbReference type="ARBA" id="ARBA00004173"/>
    </source>
</evidence>
<keyword evidence="6" id="KW-0963">Cytoplasm</keyword>
<protein>
    <recommendedName>
        <fullName evidence="14">GTPase IMAP family member 8</fullName>
    </recommendedName>
    <alternativeName>
        <fullName evidence="15">Immune-associated nucleotide-binding protein 9</fullName>
    </alternativeName>
</protein>
<dbReference type="FunFam" id="3.40.50.300:FF:000536">
    <property type="entry name" value="GTPase IMAP family member 8"/>
    <property type="match status" value="1"/>
</dbReference>
<evidence type="ECO:0000256" key="11">
    <source>
        <dbReference type="ARBA" id="ARBA00023128"/>
    </source>
</evidence>
<evidence type="ECO:0000256" key="16">
    <source>
        <dbReference type="SAM" id="Coils"/>
    </source>
</evidence>
<evidence type="ECO:0000256" key="6">
    <source>
        <dbReference type="ARBA" id="ARBA00022490"/>
    </source>
</evidence>
<comment type="function">
    <text evidence="13">Exerts an anti-apoptotic effect in the immune system and is involved in responses to infections.</text>
</comment>
<evidence type="ECO:0000256" key="15">
    <source>
        <dbReference type="ARBA" id="ARBA00077278"/>
    </source>
</evidence>
<evidence type="ECO:0000256" key="10">
    <source>
        <dbReference type="ARBA" id="ARBA00023034"/>
    </source>
</evidence>
<feature type="coiled-coil region" evidence="16">
    <location>
        <begin position="486"/>
        <end position="534"/>
    </location>
</feature>
<evidence type="ECO:0000256" key="2">
    <source>
        <dbReference type="ARBA" id="ARBA00004240"/>
    </source>
</evidence>
<keyword evidence="20" id="KW-1185">Reference proteome</keyword>
<comment type="subcellular location">
    <subcellularLocation>
        <location evidence="3">Cytoplasm</location>
        <location evidence="3">Cytosol</location>
    </subcellularLocation>
    <subcellularLocation>
        <location evidence="2">Endoplasmic reticulum</location>
    </subcellularLocation>
    <subcellularLocation>
        <location evidence="4">Golgi apparatus</location>
    </subcellularLocation>
    <subcellularLocation>
        <location evidence="1">Mitochondrion</location>
    </subcellularLocation>
</comment>
<dbReference type="Ensembl" id="ENSDLAT00005079105.1">
    <property type="protein sequence ID" value="ENSDLAP00005079805.1"/>
    <property type="gene ID" value="ENSDLAG00005030164.1"/>
</dbReference>
<evidence type="ECO:0000256" key="7">
    <source>
        <dbReference type="ARBA" id="ARBA00022737"/>
    </source>
</evidence>
<reference evidence="19" key="1">
    <citation type="submission" date="2025-08" db="UniProtKB">
        <authorList>
            <consortium name="Ensembl"/>
        </authorList>
    </citation>
    <scope>IDENTIFICATION</scope>
</reference>
<evidence type="ECO:0000256" key="12">
    <source>
        <dbReference type="ARBA" id="ARBA00023134"/>
    </source>
</evidence>
<reference evidence="19" key="2">
    <citation type="submission" date="2025-09" db="UniProtKB">
        <authorList>
            <consortium name="Ensembl"/>
        </authorList>
    </citation>
    <scope>IDENTIFICATION</scope>
</reference>
<evidence type="ECO:0000256" key="8">
    <source>
        <dbReference type="ARBA" id="ARBA00022741"/>
    </source>
</evidence>
<feature type="domain" description="AIG1-type G" evidence="18">
    <location>
        <begin position="270"/>
        <end position="470"/>
    </location>
</feature>
<dbReference type="GO" id="GO:0005739">
    <property type="term" value="C:mitochondrion"/>
    <property type="evidence" value="ECO:0007669"/>
    <property type="project" value="UniProtKB-SubCell"/>
</dbReference>
<name>A0A8P4KMD7_DICLA</name>
<dbReference type="PANTHER" id="PTHR10903:SF170">
    <property type="entry name" value="GTPASE IMAP FAMILY MEMBER 7"/>
    <property type="match status" value="1"/>
</dbReference>
<evidence type="ECO:0000313" key="19">
    <source>
        <dbReference type="Ensembl" id="ENSDLAP00005079805.1"/>
    </source>
</evidence>
<dbReference type="GO" id="GO:0005794">
    <property type="term" value="C:Golgi apparatus"/>
    <property type="evidence" value="ECO:0007669"/>
    <property type="project" value="UniProtKB-SubCell"/>
</dbReference>
<evidence type="ECO:0000256" key="17">
    <source>
        <dbReference type="SAM" id="MobiDB-lite"/>
    </source>
</evidence>
<dbReference type="PROSITE" id="PS51720">
    <property type="entry name" value="G_AIG1"/>
    <property type="match status" value="2"/>
</dbReference>
<evidence type="ECO:0000259" key="18">
    <source>
        <dbReference type="PROSITE" id="PS51720"/>
    </source>
</evidence>
<comment type="similarity">
    <text evidence="5">Belongs to the TRAFAC class TrmE-Era-EngA-EngB-Septin-like GTPase superfamily. AIG1/Toc34/Toc159-like paraseptin GTPase family. IAN subfamily.</text>
</comment>
<evidence type="ECO:0000256" key="5">
    <source>
        <dbReference type="ARBA" id="ARBA00008535"/>
    </source>
</evidence>
<evidence type="ECO:0000256" key="13">
    <source>
        <dbReference type="ARBA" id="ARBA00056809"/>
    </source>
</evidence>
<dbReference type="Proteomes" id="UP000694389">
    <property type="component" value="Unassembled WGS sequence"/>
</dbReference>
<dbReference type="GO" id="GO:0005783">
    <property type="term" value="C:endoplasmic reticulum"/>
    <property type="evidence" value="ECO:0007669"/>
    <property type="project" value="UniProtKB-SubCell"/>
</dbReference>
<keyword evidence="16" id="KW-0175">Coiled coil</keyword>
<dbReference type="GO" id="GO:0005829">
    <property type="term" value="C:cytosol"/>
    <property type="evidence" value="ECO:0007669"/>
    <property type="project" value="UniProtKB-SubCell"/>
</dbReference>
<evidence type="ECO:0000256" key="4">
    <source>
        <dbReference type="ARBA" id="ARBA00004555"/>
    </source>
</evidence>